<gene>
    <name evidence="1" type="ORF">M9Y10_042204</name>
</gene>
<evidence type="ECO:0000313" key="2">
    <source>
        <dbReference type="Proteomes" id="UP001470230"/>
    </source>
</evidence>
<accession>A0ABR2K6I6</accession>
<reference evidence="1 2" key="1">
    <citation type="submission" date="2024-04" db="EMBL/GenBank/DDBJ databases">
        <title>Tritrichomonas musculus Genome.</title>
        <authorList>
            <person name="Alves-Ferreira E."/>
            <person name="Grigg M."/>
            <person name="Lorenzi H."/>
            <person name="Galac M."/>
        </authorList>
    </citation>
    <scope>NUCLEOTIDE SEQUENCE [LARGE SCALE GENOMIC DNA]</scope>
    <source>
        <strain evidence="1 2">EAF2021</strain>
    </source>
</reference>
<protein>
    <submittedName>
        <fullName evidence="1">Uncharacterized protein</fullName>
    </submittedName>
</protein>
<name>A0ABR2K6I6_9EUKA</name>
<organism evidence="1 2">
    <name type="scientific">Tritrichomonas musculus</name>
    <dbReference type="NCBI Taxonomy" id="1915356"/>
    <lineage>
        <taxon>Eukaryota</taxon>
        <taxon>Metamonada</taxon>
        <taxon>Parabasalia</taxon>
        <taxon>Tritrichomonadida</taxon>
        <taxon>Tritrichomonadidae</taxon>
        <taxon>Tritrichomonas</taxon>
    </lineage>
</organism>
<evidence type="ECO:0000313" key="1">
    <source>
        <dbReference type="EMBL" id="KAK8886736.1"/>
    </source>
</evidence>
<sequence length="199" mass="22693">MTKISFRIDSIEFKDSTIARLNKDTLFRLNLTQKPSKISEEYIVDNLSGLYSLNHCWNINDPTNSCKSLTFTVREVSKKISLANIFNLNGTQQHPHSHDVDRFVGRRDENRDTNIQYDYTQSNHSLIGIFELNISDLPKGVDNIIKASLLKKPDLDVVGHANLEIYIWGNDSNIINFEREENVNQSVAFVDPGCPPINV</sequence>
<dbReference type="Proteomes" id="UP001470230">
    <property type="component" value="Unassembled WGS sequence"/>
</dbReference>
<keyword evidence="2" id="KW-1185">Reference proteome</keyword>
<dbReference type="EMBL" id="JAPFFF010000007">
    <property type="protein sequence ID" value="KAK8886736.1"/>
    <property type="molecule type" value="Genomic_DNA"/>
</dbReference>
<proteinExistence type="predicted"/>
<comment type="caution">
    <text evidence="1">The sequence shown here is derived from an EMBL/GenBank/DDBJ whole genome shotgun (WGS) entry which is preliminary data.</text>
</comment>